<dbReference type="GeneID" id="111574293"/>
<reference evidence="8 9" key="1">
    <citation type="submission" date="2022-01" db="EMBL/GenBank/DDBJ databases">
        <title>A chromosome-scale genome assembly of the false clownfish, Amphiprion ocellaris.</title>
        <authorList>
            <person name="Ryu T."/>
        </authorList>
    </citation>
    <scope>NUCLEOTIDE SEQUENCE [LARGE SCALE GENOMIC DNA]</scope>
</reference>
<dbReference type="GO" id="GO:0005198">
    <property type="term" value="F:structural molecule activity"/>
    <property type="evidence" value="ECO:0007669"/>
    <property type="project" value="InterPro"/>
</dbReference>
<dbReference type="CDD" id="cd13184">
    <property type="entry name" value="FERM_C_4_1_family"/>
    <property type="match status" value="1"/>
</dbReference>
<dbReference type="PROSITE" id="PS00660">
    <property type="entry name" value="FERM_1"/>
    <property type="match status" value="1"/>
</dbReference>
<keyword evidence="4" id="KW-0009">Actin-binding</keyword>
<dbReference type="InterPro" id="IPR029071">
    <property type="entry name" value="Ubiquitin-like_domsf"/>
</dbReference>
<keyword evidence="5" id="KW-0206">Cytoskeleton</keyword>
<dbReference type="GO" id="GO:0005886">
    <property type="term" value="C:plasma membrane"/>
    <property type="evidence" value="ECO:0007669"/>
    <property type="project" value="TreeGrafter"/>
</dbReference>
<dbReference type="PANTHER" id="PTHR23280">
    <property type="entry name" value="4.1 G PROTEIN"/>
    <property type="match status" value="1"/>
</dbReference>
<evidence type="ECO:0000256" key="6">
    <source>
        <dbReference type="SAM" id="MobiDB-lite"/>
    </source>
</evidence>
<dbReference type="FunFam" id="2.30.29.30:FF:000001">
    <property type="entry name" value="Erythrocyte membrane protein band 4.1"/>
    <property type="match status" value="1"/>
</dbReference>
<dbReference type="Pfam" id="PF05902">
    <property type="entry name" value="4_1_CTD"/>
    <property type="match status" value="1"/>
</dbReference>
<dbReference type="RefSeq" id="XP_035808055.2">
    <property type="nucleotide sequence ID" value="XM_035952162.2"/>
</dbReference>
<feature type="compositionally biased region" description="Basic and acidic residues" evidence="6">
    <location>
        <begin position="24"/>
        <end position="56"/>
    </location>
</feature>
<dbReference type="OMA" id="LMLEXSS"/>
<dbReference type="PRINTS" id="PR00935">
    <property type="entry name" value="BAND41"/>
</dbReference>
<feature type="region of interest" description="Disordered" evidence="6">
    <location>
        <begin position="1"/>
        <end position="187"/>
    </location>
</feature>
<dbReference type="InterPro" id="IPR035963">
    <property type="entry name" value="FERM_2"/>
</dbReference>
<sequence>MTTEAGSETEVKEKAEESAAQPDQSEKASEETKEVANAEGEEKEKEKEKEGKEGKGISRYLPTWLKKQKSQSQTSPTKEAPPTEEPVAKVTQEEEGPAPEVNGQAEEVEEKEEVKSEQVKEKEAESHSNTSADTEPAKEEKVDESTEKSPEETKKEATEGEGAEEEKKKEQEGEKEAKEGGGEEGQTSIFQSPLRLVRKNKMKLVVCHVTLLDGTDFSCEVEKRAKGQFLFFKVCEHLNLLEKDYFGLTYMDSHEEKCWLDPTKEIKRQIRSNNWQFAFNVKFYPPDPSLLTEDITRYLLCLQLREDVASGRLPCSFVTHALLGSYTLQAEFGDHEPDQPRPLDYIGQATFAPNQNKEMEEKILELHKSHRGMTPAQADAQFLENAKKLSMYGVDLHHAKDSEGVDIMLGVCANGLLVYKDRLRINRFAWPKILKISYKRNNFYIKIRPGETEQFESTVGFKLQNHRSAKRLWKVCVENHSFFRLNAPEPPTKARFLTLGSKFRYSGRTQAQTRLASSLIDRPAPNFERTSSKRISRSLDGAPVISITEATAENGREPHLELQSDSKTTEVEIEETVVVQEVSRVAKPGVVTVTAGLPAAEQETRKQEVRVVEEEVMLKEEVKPTKQESVSSESESEEEAEYHPNMPIAQIPEEKEEEEEQEEMKKKEEVEEDVSVPDAPSIPAEEETNRAEDDVKKIETEESTDDPMVTPDEAPNGVLPPEEGLAAPTLEKEEPKVNGEASLVEAEPRPQVICCSEPPVVKTEMVTISDTFAAQKTEIATKEVPIVHTETKTITYEAAQLDGNGDGEPGVLMTAQTITSESLCTTTTTHITKTLKGGLSETRIEKRIVITGDCDIDHDQALAQAIKEAKEQHPDMSVTRVVVHKETELADEED</sequence>
<protein>
    <recommendedName>
        <fullName evidence="7">FERM domain-containing protein</fullName>
    </recommendedName>
</protein>
<dbReference type="CDD" id="cd17106">
    <property type="entry name" value="FERM_F1_EPB41L"/>
    <property type="match status" value="1"/>
</dbReference>
<keyword evidence="9" id="KW-1185">Reference proteome</keyword>
<dbReference type="InterPro" id="IPR014352">
    <property type="entry name" value="FERM/acyl-CoA-bd_prot_sf"/>
</dbReference>
<dbReference type="SMART" id="SM01196">
    <property type="entry name" value="FERM_C"/>
    <property type="match status" value="1"/>
</dbReference>
<dbReference type="Gene3D" id="3.10.20.90">
    <property type="entry name" value="Phosphatidylinositol 3-kinase Catalytic Subunit, Chain A, domain 1"/>
    <property type="match status" value="1"/>
</dbReference>
<dbReference type="Gene3D" id="2.30.29.30">
    <property type="entry name" value="Pleckstrin-homology domain (PH domain)/Phosphotyrosine-binding domain (PTB)"/>
    <property type="match status" value="1"/>
</dbReference>
<feature type="compositionally biased region" description="Basic and acidic residues" evidence="6">
    <location>
        <begin position="165"/>
        <end position="181"/>
    </location>
</feature>
<evidence type="ECO:0000256" key="1">
    <source>
        <dbReference type="ARBA" id="ARBA00004245"/>
    </source>
</evidence>
<dbReference type="PROSITE" id="PS50057">
    <property type="entry name" value="FERM_3"/>
    <property type="match status" value="1"/>
</dbReference>
<feature type="domain" description="FERM" evidence="7">
    <location>
        <begin position="205"/>
        <end position="487"/>
    </location>
</feature>
<dbReference type="Gene3D" id="1.20.80.10">
    <property type="match status" value="1"/>
</dbReference>
<gene>
    <name evidence="8" type="primary">EPB41L2</name>
</gene>
<proteinExistence type="predicted"/>
<evidence type="ECO:0000256" key="3">
    <source>
        <dbReference type="ARBA" id="ARBA00022553"/>
    </source>
</evidence>
<reference evidence="8" key="2">
    <citation type="submission" date="2025-08" db="UniProtKB">
        <authorList>
            <consortium name="Ensembl"/>
        </authorList>
    </citation>
    <scope>IDENTIFICATION</scope>
</reference>
<reference evidence="8" key="3">
    <citation type="submission" date="2025-09" db="UniProtKB">
        <authorList>
            <consortium name="Ensembl"/>
        </authorList>
    </citation>
    <scope>IDENTIFICATION</scope>
</reference>
<organism evidence="8 9">
    <name type="scientific">Amphiprion ocellaris</name>
    <name type="common">Clown anemonefish</name>
    <dbReference type="NCBI Taxonomy" id="80972"/>
    <lineage>
        <taxon>Eukaryota</taxon>
        <taxon>Metazoa</taxon>
        <taxon>Chordata</taxon>
        <taxon>Craniata</taxon>
        <taxon>Vertebrata</taxon>
        <taxon>Euteleostomi</taxon>
        <taxon>Actinopterygii</taxon>
        <taxon>Neopterygii</taxon>
        <taxon>Teleostei</taxon>
        <taxon>Neoteleostei</taxon>
        <taxon>Acanthomorphata</taxon>
        <taxon>Ovalentaria</taxon>
        <taxon>Pomacentridae</taxon>
        <taxon>Amphiprion</taxon>
    </lineage>
</organism>
<dbReference type="CDD" id="cd14473">
    <property type="entry name" value="FERM_B-lobe"/>
    <property type="match status" value="1"/>
</dbReference>
<dbReference type="InterPro" id="IPR019748">
    <property type="entry name" value="FERM_central"/>
</dbReference>
<dbReference type="GO" id="GO:0003779">
    <property type="term" value="F:actin binding"/>
    <property type="evidence" value="ECO:0007669"/>
    <property type="project" value="UniProtKB-KW"/>
</dbReference>
<evidence type="ECO:0000259" key="7">
    <source>
        <dbReference type="PROSITE" id="PS50057"/>
    </source>
</evidence>
<keyword evidence="2" id="KW-0963">Cytoplasm</keyword>
<feature type="compositionally biased region" description="Basic and acidic residues" evidence="6">
    <location>
        <begin position="112"/>
        <end position="126"/>
    </location>
</feature>
<dbReference type="SUPFAM" id="SSF50729">
    <property type="entry name" value="PH domain-like"/>
    <property type="match status" value="1"/>
</dbReference>
<dbReference type="InterPro" id="IPR018979">
    <property type="entry name" value="FERM_N"/>
</dbReference>
<evidence type="ECO:0000313" key="8">
    <source>
        <dbReference type="Ensembl" id="ENSAOCP00000006053.2"/>
    </source>
</evidence>
<evidence type="ECO:0000256" key="2">
    <source>
        <dbReference type="ARBA" id="ARBA00022490"/>
    </source>
</evidence>
<dbReference type="GO" id="GO:0031032">
    <property type="term" value="P:actomyosin structure organization"/>
    <property type="evidence" value="ECO:0007669"/>
    <property type="project" value="TreeGrafter"/>
</dbReference>
<dbReference type="Pfam" id="PF09379">
    <property type="entry name" value="FERM_N"/>
    <property type="match status" value="1"/>
</dbReference>
<dbReference type="InterPro" id="IPR000299">
    <property type="entry name" value="FERM_domain"/>
</dbReference>
<dbReference type="SMART" id="SM01195">
    <property type="entry name" value="FA"/>
    <property type="match status" value="1"/>
</dbReference>
<dbReference type="InterPro" id="IPR014847">
    <property type="entry name" value="FA"/>
</dbReference>
<dbReference type="GeneTree" id="ENSGT00940000155617"/>
<dbReference type="PRINTS" id="PR00661">
    <property type="entry name" value="ERMFAMILY"/>
</dbReference>
<name>A0A3Q1AXS1_AMPOC</name>
<dbReference type="SUPFAM" id="SSF47031">
    <property type="entry name" value="Second domain of FERM"/>
    <property type="match status" value="1"/>
</dbReference>
<feature type="compositionally biased region" description="Basic and acidic residues" evidence="6">
    <location>
        <begin position="687"/>
        <end position="700"/>
    </location>
</feature>
<evidence type="ECO:0000256" key="5">
    <source>
        <dbReference type="ARBA" id="ARBA00023212"/>
    </source>
</evidence>
<dbReference type="InterPro" id="IPR019749">
    <property type="entry name" value="Band_41_domain"/>
</dbReference>
<dbReference type="SUPFAM" id="SSF54236">
    <property type="entry name" value="Ubiquitin-like"/>
    <property type="match status" value="1"/>
</dbReference>
<dbReference type="AlphaFoldDB" id="A0A3Q1AXS1"/>
<accession>A0A3Q1AXS1</accession>
<dbReference type="InterPro" id="IPR011993">
    <property type="entry name" value="PH-like_dom_sf"/>
</dbReference>
<dbReference type="Pfam" id="PF09380">
    <property type="entry name" value="FERM_C"/>
    <property type="match status" value="1"/>
</dbReference>
<dbReference type="FunFam" id="1.20.80.10:FF:000001">
    <property type="entry name" value="Erythrocyte membrane protein band 4.1"/>
    <property type="match status" value="1"/>
</dbReference>
<comment type="subcellular location">
    <subcellularLocation>
        <location evidence="1">Cytoplasm</location>
        <location evidence="1">Cytoskeleton</location>
    </subcellularLocation>
</comment>
<dbReference type="Proteomes" id="UP001501940">
    <property type="component" value="Chromosome 12"/>
</dbReference>
<dbReference type="FunFam" id="3.10.20.90:FF:000002">
    <property type="entry name" value="Erythrocyte protein band 4.1-like 3"/>
    <property type="match status" value="1"/>
</dbReference>
<keyword evidence="3" id="KW-0597">Phosphoprotein</keyword>
<feature type="region of interest" description="Disordered" evidence="6">
    <location>
        <begin position="619"/>
        <end position="736"/>
    </location>
</feature>
<feature type="compositionally biased region" description="Basic and acidic residues" evidence="6">
    <location>
        <begin position="135"/>
        <end position="158"/>
    </location>
</feature>
<dbReference type="PANTHER" id="PTHR23280:SF20">
    <property type="entry name" value="BAND 4.1-LIKE PROTEIN 3"/>
    <property type="match status" value="1"/>
</dbReference>
<dbReference type="InterPro" id="IPR019747">
    <property type="entry name" value="FERM_CS"/>
</dbReference>
<evidence type="ECO:0000313" key="9">
    <source>
        <dbReference type="Proteomes" id="UP001501940"/>
    </source>
</evidence>
<dbReference type="GO" id="GO:0005856">
    <property type="term" value="C:cytoskeleton"/>
    <property type="evidence" value="ECO:0007669"/>
    <property type="project" value="UniProtKB-SubCell"/>
</dbReference>
<dbReference type="PROSITE" id="PS00661">
    <property type="entry name" value="FERM_2"/>
    <property type="match status" value="1"/>
</dbReference>
<dbReference type="Pfam" id="PF00373">
    <property type="entry name" value="FERM_M"/>
    <property type="match status" value="1"/>
</dbReference>
<dbReference type="PIRSF" id="PIRSF002304">
    <property type="entry name" value="Membrane_skeletal_4_1"/>
    <property type="match status" value="1"/>
</dbReference>
<dbReference type="InterPro" id="IPR000798">
    <property type="entry name" value="Ez/rad/moesin-like"/>
</dbReference>
<dbReference type="Ensembl" id="ENSAOCT00000005263.2">
    <property type="protein sequence ID" value="ENSAOCP00000006053.2"/>
    <property type="gene ID" value="ENSAOCG00000009742.2"/>
</dbReference>
<dbReference type="InterPro" id="IPR008379">
    <property type="entry name" value="Band_4.1_C"/>
</dbReference>
<dbReference type="SMART" id="SM00295">
    <property type="entry name" value="B41"/>
    <property type="match status" value="1"/>
</dbReference>
<evidence type="ECO:0000256" key="4">
    <source>
        <dbReference type="ARBA" id="ARBA00023203"/>
    </source>
</evidence>
<dbReference type="InterPro" id="IPR018980">
    <property type="entry name" value="FERM_PH-like_C"/>
</dbReference>
<dbReference type="Pfam" id="PF08736">
    <property type="entry name" value="FA"/>
    <property type="match status" value="1"/>
</dbReference>